<evidence type="ECO:0000256" key="1">
    <source>
        <dbReference type="ARBA" id="ARBA00010090"/>
    </source>
</evidence>
<dbReference type="RefSeq" id="XP_012370895.1">
    <property type="nucleotide sequence ID" value="XM_012515441.1"/>
</dbReference>
<proteinExistence type="inferred from homology"/>
<keyword evidence="4" id="KW-1185">Reference proteome</keyword>
<dbReference type="InterPro" id="IPR008405">
    <property type="entry name" value="ApoL"/>
</dbReference>
<sequence>MELHDGNLTAEEIKFLQEFPEWKKEQEKYITTLRAFADDADKMHKKFTKSKVVSSSVTVASEVANIVGLALVPVTAGASLLLSTASKGVSAAAVVSTMVTEFREKSHNKKLRAQASIQVPVGDHEPKEPAEKQSAHLSPAGQALYRCGRALQVIKKGIRALWPIKTQPHSGTSVKHHRTSGKVSGAARTQIAKSSPGKALTVAKLARMSVRAFASMSLNEGMSALWKNWKQLRDESKAELAEELRAQARELEEVLEQYSKCYDALLKKGTNQYLCTEINLKDPMQGGLQADVCMALKRVVRVFDDDDDFDLGRMNQNSCDSQMEQESTDTGTGNADLLDSDDQKTPAMRVHI</sequence>
<dbReference type="GeneID" id="105742645"/>
<dbReference type="AlphaFoldDB" id="A0A6P3VBC3"/>
<dbReference type="PANTHER" id="PTHR14096:SF7">
    <property type="entry name" value="APOLIPOPROTEIN L6"/>
    <property type="match status" value="1"/>
</dbReference>
<evidence type="ECO:0000313" key="4">
    <source>
        <dbReference type="Proteomes" id="UP000515203"/>
    </source>
</evidence>
<protein>
    <submittedName>
        <fullName evidence="5">Apolipoprotein L6-like</fullName>
    </submittedName>
</protein>
<dbReference type="PANTHER" id="PTHR14096">
    <property type="entry name" value="APOLIPOPROTEIN L"/>
    <property type="match status" value="1"/>
</dbReference>
<feature type="compositionally biased region" description="Polar residues" evidence="3">
    <location>
        <begin position="314"/>
        <end position="333"/>
    </location>
</feature>
<gene>
    <name evidence="5" type="primary">LOC105742645</name>
</gene>
<name>A0A6P3VBC3_OCTDE</name>
<evidence type="ECO:0000256" key="3">
    <source>
        <dbReference type="SAM" id="MobiDB-lite"/>
    </source>
</evidence>
<feature type="region of interest" description="Disordered" evidence="3">
    <location>
        <begin position="313"/>
        <end position="352"/>
    </location>
</feature>
<comment type="similarity">
    <text evidence="1">Belongs to the apolipoprotein L family.</text>
</comment>
<dbReference type="OrthoDB" id="9631151at2759"/>
<dbReference type="GO" id="GO:0008289">
    <property type="term" value="F:lipid binding"/>
    <property type="evidence" value="ECO:0007669"/>
    <property type="project" value="InterPro"/>
</dbReference>
<feature type="region of interest" description="Disordered" evidence="3">
    <location>
        <begin position="168"/>
        <end position="190"/>
    </location>
</feature>
<feature type="coiled-coil region" evidence="2">
    <location>
        <begin position="234"/>
        <end position="268"/>
    </location>
</feature>
<keyword evidence="2" id="KW-0175">Coiled coil</keyword>
<evidence type="ECO:0000256" key="2">
    <source>
        <dbReference type="SAM" id="Coils"/>
    </source>
</evidence>
<dbReference type="GO" id="GO:0042157">
    <property type="term" value="P:lipoprotein metabolic process"/>
    <property type="evidence" value="ECO:0007669"/>
    <property type="project" value="InterPro"/>
</dbReference>
<dbReference type="InParanoid" id="A0A6P3VBC3"/>
<dbReference type="GO" id="GO:0006869">
    <property type="term" value="P:lipid transport"/>
    <property type="evidence" value="ECO:0007669"/>
    <property type="project" value="InterPro"/>
</dbReference>
<reference evidence="5" key="1">
    <citation type="submission" date="2025-08" db="UniProtKB">
        <authorList>
            <consortium name="RefSeq"/>
        </authorList>
    </citation>
    <scope>IDENTIFICATION</scope>
</reference>
<accession>A0A6P3VBC3</accession>
<dbReference type="GO" id="GO:0016020">
    <property type="term" value="C:membrane"/>
    <property type="evidence" value="ECO:0007669"/>
    <property type="project" value="TreeGrafter"/>
</dbReference>
<dbReference type="GO" id="GO:0005576">
    <property type="term" value="C:extracellular region"/>
    <property type="evidence" value="ECO:0007669"/>
    <property type="project" value="InterPro"/>
</dbReference>
<dbReference type="Proteomes" id="UP000515203">
    <property type="component" value="Unplaced"/>
</dbReference>
<evidence type="ECO:0000313" key="5">
    <source>
        <dbReference type="RefSeq" id="XP_012370895.1"/>
    </source>
</evidence>
<organism evidence="4 5">
    <name type="scientific">Octodon degus</name>
    <name type="common">Degu</name>
    <name type="synonym">Sciurus degus</name>
    <dbReference type="NCBI Taxonomy" id="10160"/>
    <lineage>
        <taxon>Eukaryota</taxon>
        <taxon>Metazoa</taxon>
        <taxon>Chordata</taxon>
        <taxon>Craniata</taxon>
        <taxon>Vertebrata</taxon>
        <taxon>Euteleostomi</taxon>
        <taxon>Mammalia</taxon>
        <taxon>Eutheria</taxon>
        <taxon>Euarchontoglires</taxon>
        <taxon>Glires</taxon>
        <taxon>Rodentia</taxon>
        <taxon>Hystricomorpha</taxon>
        <taxon>Octodontidae</taxon>
        <taxon>Octodon</taxon>
    </lineage>
</organism>
<dbReference type="Pfam" id="PF05461">
    <property type="entry name" value="ApoL"/>
    <property type="match status" value="1"/>
</dbReference>